<evidence type="ECO:0008006" key="6">
    <source>
        <dbReference type="Google" id="ProtNLM"/>
    </source>
</evidence>
<comment type="caution">
    <text evidence="4">The sequence shown here is derived from an EMBL/GenBank/DDBJ whole genome shotgun (WGS) entry which is preliminary data.</text>
</comment>
<dbReference type="InterPro" id="IPR003615">
    <property type="entry name" value="HNH_nuc"/>
</dbReference>
<evidence type="ECO:0000256" key="1">
    <source>
        <dbReference type="SAM" id="MobiDB-lite"/>
    </source>
</evidence>
<dbReference type="SMART" id="SM00507">
    <property type="entry name" value="HNHc"/>
    <property type="match status" value="1"/>
</dbReference>
<dbReference type="SMART" id="SM00496">
    <property type="entry name" value="IENR2"/>
    <property type="match status" value="3"/>
</dbReference>
<dbReference type="EMBL" id="JABBGH010000003">
    <property type="protein sequence ID" value="NML67629.1"/>
    <property type="molecule type" value="Genomic_DNA"/>
</dbReference>
<evidence type="ECO:0000313" key="5">
    <source>
        <dbReference type="Proteomes" id="UP000559626"/>
    </source>
</evidence>
<dbReference type="AlphaFoldDB" id="A0A7Y0AHZ9"/>
<feature type="domain" description="Nuclease associated modular" evidence="2">
    <location>
        <begin position="51"/>
        <end position="67"/>
    </location>
</feature>
<feature type="domain" description="Nuclease associated modular" evidence="2">
    <location>
        <begin position="1"/>
        <end position="15"/>
    </location>
</feature>
<keyword evidence="5" id="KW-1185">Reference proteome</keyword>
<dbReference type="Proteomes" id="UP000559626">
    <property type="component" value="Unassembled WGS sequence"/>
</dbReference>
<organism evidence="4 5">
    <name type="scientific">Hymenobacter polaris</name>
    <dbReference type="NCBI Taxonomy" id="2682546"/>
    <lineage>
        <taxon>Bacteria</taxon>
        <taxon>Pseudomonadati</taxon>
        <taxon>Bacteroidota</taxon>
        <taxon>Cytophagia</taxon>
        <taxon>Cytophagales</taxon>
        <taxon>Hymenobacteraceae</taxon>
        <taxon>Hymenobacter</taxon>
    </lineage>
</organism>
<proteinExistence type="predicted"/>
<dbReference type="SUPFAM" id="SSF64496">
    <property type="entry name" value="DNA-binding domain of intron-encoded endonucleases"/>
    <property type="match status" value="1"/>
</dbReference>
<dbReference type="RefSeq" id="WP_169533282.1">
    <property type="nucleotide sequence ID" value="NZ_JABBGH010000003.1"/>
</dbReference>
<gene>
    <name evidence="4" type="ORF">HHL22_20705</name>
</gene>
<feature type="region of interest" description="Disordered" evidence="1">
    <location>
        <begin position="20"/>
        <end position="57"/>
    </location>
</feature>
<evidence type="ECO:0000259" key="2">
    <source>
        <dbReference type="SMART" id="SM00496"/>
    </source>
</evidence>
<protein>
    <recommendedName>
        <fullName evidence="6">HNH endonuclease</fullName>
    </recommendedName>
</protein>
<evidence type="ECO:0000313" key="4">
    <source>
        <dbReference type="EMBL" id="NML67629.1"/>
    </source>
</evidence>
<feature type="domain" description="HNH nuclease" evidence="3">
    <location>
        <begin position="99"/>
        <end position="153"/>
    </location>
</feature>
<accession>A0A7Y0AHZ9</accession>
<feature type="domain" description="Nuclease associated modular" evidence="2">
    <location>
        <begin position="27"/>
        <end position="43"/>
    </location>
</feature>
<dbReference type="InterPro" id="IPR003611">
    <property type="entry name" value="NUMOD3"/>
</dbReference>
<dbReference type="Pfam" id="PF01844">
    <property type="entry name" value="HNH"/>
    <property type="match status" value="1"/>
</dbReference>
<dbReference type="Pfam" id="PF07460">
    <property type="entry name" value="NUMOD3"/>
    <property type="match status" value="1"/>
</dbReference>
<dbReference type="GO" id="GO:0004519">
    <property type="term" value="F:endonuclease activity"/>
    <property type="evidence" value="ECO:0007669"/>
    <property type="project" value="InterPro"/>
</dbReference>
<dbReference type="GO" id="GO:0003677">
    <property type="term" value="F:DNA binding"/>
    <property type="evidence" value="ECO:0007669"/>
    <property type="project" value="InterPro"/>
</dbReference>
<dbReference type="Gene3D" id="1.10.30.50">
    <property type="match status" value="1"/>
</dbReference>
<dbReference type="GO" id="GO:0008270">
    <property type="term" value="F:zinc ion binding"/>
    <property type="evidence" value="ECO:0007669"/>
    <property type="project" value="InterPro"/>
</dbReference>
<reference evidence="4 5" key="1">
    <citation type="submission" date="2020-04" db="EMBL/GenBank/DDBJ databases">
        <title>Hymenobacter polaris sp. nov., isolated from Arctic soil.</title>
        <authorList>
            <person name="Dahal R.H."/>
        </authorList>
    </citation>
    <scope>NUCLEOTIDE SEQUENCE [LARGE SCALE GENOMIC DNA]</scope>
    <source>
        <strain evidence="4 5">RP-2-7</strain>
    </source>
</reference>
<dbReference type="InterPro" id="IPR002711">
    <property type="entry name" value="HNH"/>
</dbReference>
<evidence type="ECO:0000259" key="3">
    <source>
        <dbReference type="SMART" id="SM00507"/>
    </source>
</evidence>
<sequence>MNHTEESRAKMSAAWVKRKETFVPPMKGKKMSDEARAKMSAAAKARPSNRLGKKHSEETRARIAEVTKERTARGENHYAYIDGRKARNQDVRRSTEYTAWRVAVFTRDNFTCQDCGDKRGGNLQAHHLKPFADFPELQLDVDNGLTLCEDCHEKRHLKQELVAKCRRKKHAPPQA</sequence>
<name>A0A7Y0AHZ9_9BACT</name>
<dbReference type="CDD" id="cd00085">
    <property type="entry name" value="HNHc"/>
    <property type="match status" value="1"/>
</dbReference>